<dbReference type="Proteomes" id="UP000046395">
    <property type="component" value="Unassembled WGS sequence"/>
</dbReference>
<feature type="signal peptide" evidence="1">
    <location>
        <begin position="1"/>
        <end position="20"/>
    </location>
</feature>
<protein>
    <submittedName>
        <fullName evidence="3">ShKT domain-containing protein</fullName>
    </submittedName>
</protein>
<organism evidence="2 3">
    <name type="scientific">Trichuris muris</name>
    <name type="common">Mouse whipworm</name>
    <dbReference type="NCBI Taxonomy" id="70415"/>
    <lineage>
        <taxon>Eukaryota</taxon>
        <taxon>Metazoa</taxon>
        <taxon>Ecdysozoa</taxon>
        <taxon>Nematoda</taxon>
        <taxon>Enoplea</taxon>
        <taxon>Dorylaimia</taxon>
        <taxon>Trichinellida</taxon>
        <taxon>Trichuridae</taxon>
        <taxon>Trichuris</taxon>
    </lineage>
</organism>
<sequence>MHVWLRTGVAFVLCLSTVQLTNLPAHAFYCSLFPTLPKCCGSNGQPCLFPEKRNSASVAVNGSSQVRTARQQQPVEYMEAMPDYCVRFRQEYLSHCNGVRSTDRSLEWMKFCSAYGVLCELEEECRQCQPEACKRCPQETCSHCPLQRQLPAAVVAGSPKQWSSFDPRYTDFCDSLRLVALKKCTGFEHGRLGELCNLYRQRCPPPASMPSGQLKEWPKTGSNSLIVQQLCEKYRFVFKANCPGYEFQQIRPYCNTYRVYCCGEKPKMIIDGNVAIPSRVWGVGGIPFYPFNPEGLVAGGTKNNIGFGDWGGSWMQSKGVTDFWQQFRGVDANWHAGRFGYSRGFQVPFAGVSGQTSAGVGVGGGGGILGNLGGSHAGIIAFCYELYKAGVIAHMPVM</sequence>
<keyword evidence="1" id="KW-0732">Signal</keyword>
<accession>A0A5S6QTH7</accession>
<reference evidence="3" key="1">
    <citation type="submission" date="2019-12" db="UniProtKB">
        <authorList>
            <consortium name="WormBaseParasite"/>
        </authorList>
    </citation>
    <scope>IDENTIFICATION</scope>
</reference>
<name>A0A5S6QTH7_TRIMR</name>
<evidence type="ECO:0000313" key="3">
    <source>
        <dbReference type="WBParaSite" id="TMUE_2000010439.1"/>
    </source>
</evidence>
<dbReference type="WBParaSite" id="TMUE_2000010439.1">
    <property type="protein sequence ID" value="TMUE_2000010439.1"/>
    <property type="gene ID" value="WBGene00302751"/>
</dbReference>
<feature type="chain" id="PRO_5024316887" evidence="1">
    <location>
        <begin position="21"/>
        <end position="398"/>
    </location>
</feature>
<evidence type="ECO:0000256" key="1">
    <source>
        <dbReference type="SAM" id="SignalP"/>
    </source>
</evidence>
<keyword evidence="2" id="KW-1185">Reference proteome</keyword>
<proteinExistence type="predicted"/>
<dbReference type="AlphaFoldDB" id="A0A5S6QTH7"/>
<evidence type="ECO:0000313" key="2">
    <source>
        <dbReference type="Proteomes" id="UP000046395"/>
    </source>
</evidence>